<evidence type="ECO:0000313" key="2">
    <source>
        <dbReference type="Proteomes" id="UP000191897"/>
    </source>
</evidence>
<organism evidence="1 2">
    <name type="scientific">Agrobacterium tumefaciens str. Kerr 14</name>
    <dbReference type="NCBI Taxonomy" id="1183424"/>
    <lineage>
        <taxon>Bacteria</taxon>
        <taxon>Pseudomonadati</taxon>
        <taxon>Pseudomonadota</taxon>
        <taxon>Alphaproteobacteria</taxon>
        <taxon>Hyphomicrobiales</taxon>
        <taxon>Rhizobiaceae</taxon>
        <taxon>Rhizobium/Agrobacterium group</taxon>
        <taxon>Agrobacterium</taxon>
        <taxon>Agrobacterium tumefaciens complex</taxon>
    </lineage>
</organism>
<dbReference type="EMBL" id="FBWC01000008">
    <property type="protein sequence ID" value="CUX18166.1"/>
    <property type="molecule type" value="Genomic_DNA"/>
</dbReference>
<evidence type="ECO:0000313" key="1">
    <source>
        <dbReference type="EMBL" id="CUX18166.1"/>
    </source>
</evidence>
<name>A0A1S7P9U1_AGRTU</name>
<sequence length="66" mass="7145">MRGERGKVSLGFPLDRRGTVRSRSRQTGAELSVFLISGGGHEHGKASLSRGSADCLFSWRRGGVTR</sequence>
<protein>
    <submittedName>
        <fullName evidence="1">Uncharacterized protein</fullName>
    </submittedName>
</protein>
<accession>A0A1S7P9U1</accession>
<proteinExistence type="predicted"/>
<reference evidence="1 2" key="1">
    <citation type="submission" date="2016-01" db="EMBL/GenBank/DDBJ databases">
        <authorList>
            <person name="Oliw E.H."/>
        </authorList>
    </citation>
    <scope>NUCLEOTIDE SEQUENCE [LARGE SCALE GENOMIC DNA]</scope>
    <source>
        <strain evidence="1 2">Kerr 14</strain>
    </source>
</reference>
<dbReference type="Proteomes" id="UP000191897">
    <property type="component" value="Unassembled WGS sequence"/>
</dbReference>
<gene>
    <name evidence="1" type="ORF">AGR4C_Cc160257</name>
</gene>
<dbReference type="AlphaFoldDB" id="A0A1S7P9U1"/>